<dbReference type="EMBL" id="JACHOB010000004">
    <property type="protein sequence ID" value="MBB4659473.1"/>
    <property type="molecule type" value="Genomic_DNA"/>
</dbReference>
<protein>
    <recommendedName>
        <fullName evidence="3">Dicarboxylate transport domain-containing protein</fullName>
    </recommendedName>
</protein>
<gene>
    <name evidence="1" type="ORF">GGQ59_002010</name>
</gene>
<dbReference type="Proteomes" id="UP000563524">
    <property type="component" value="Unassembled WGS sequence"/>
</dbReference>
<reference evidence="1 2" key="1">
    <citation type="submission" date="2020-08" db="EMBL/GenBank/DDBJ databases">
        <title>Genomic Encyclopedia of Type Strains, Phase IV (KMG-IV): sequencing the most valuable type-strain genomes for metagenomic binning, comparative biology and taxonomic classification.</title>
        <authorList>
            <person name="Goeker M."/>
        </authorList>
    </citation>
    <scope>NUCLEOTIDE SEQUENCE [LARGE SCALE GENOMIC DNA]</scope>
    <source>
        <strain evidence="1 2">DSM 102850</strain>
    </source>
</reference>
<dbReference type="RefSeq" id="WP_183818115.1">
    <property type="nucleotide sequence ID" value="NZ_JACHOB010000004.1"/>
</dbReference>
<evidence type="ECO:0008006" key="3">
    <source>
        <dbReference type="Google" id="ProtNLM"/>
    </source>
</evidence>
<name>A0A840I5B8_9PROT</name>
<dbReference type="AlphaFoldDB" id="A0A840I5B8"/>
<accession>A0A840I5B8</accession>
<keyword evidence="2" id="KW-1185">Reference proteome</keyword>
<proteinExistence type="predicted"/>
<sequence length="907" mass="93300">MRTAGRLLLALAVLLILGACAVLLFRKPIAEAVIERAAAGAGVEAPAVQVAALTTRGITLRLDSAGPSARVEVDYDLGTLITERRVEAVTVKDARASVRVGPDGVHIQGVTPQGGSGGGELPFDRLIIEDASIALMTPEGPAEGAVSGRFVPGEGGEGRLRFEAARAGTADFALEDGVLEGTVSLSKSGEARTEMRLAGDLFTPLGVARGARLRAEGSASEWQSWPNATRGQGRVVIEQVAAAAAENAVVSRMSEGLAQIGTEAERLSLEGAIEGVVENGQVRLFTSETGFLAQTPNGERLRIASPGDAPLLVWSEGTGRLVADWDATLSAGAGAGHVRIALEEGGIGAVEADAALPRLSLYGVETVDLSAKASGVWPRLDLALTAARARAEVAGTDLRTQSLTVPLTLDASAGVVLRLEDGECASAPSLTASLPGETMVTLDAVRLCAGEAPLWADGAAAGVITAKTARTTLGALDVAVREPSATARMQVGEVLRFVAQVTAPRAALGDAMALNEVRLTADGTAADAGPDVRITLERAVLAQTAAAPAVAPVTLAGAGRVTGETAQGSLTAKSKSGVLLGDASLRHDLETSSGMARFETETLSFTPDGLQPQQLAPALRGLVSAATGSLSATTEASWSEAGAKTAGTASLDGLSFRGPGVAVARTAGLSGEWRFDSLMPLRTAGAQPIRVDLLDLRALKLADGRGRFVLPGDGSLVVEEASFPWFGGTLRTTNATADVSGDLDAVLTAEGVEIGEALAYLDVDGLSGEGKIGGTLPLKANGFAVRIEDGHLAATTPGVIRYEGAKELAQTNQQTKLAFGALEDLRFSSLSATVQGPLDGELDFGLRFEGTSELDLGDKRVPGRVKTPIIYRLNIEAPVLSLIEQARLSTDVQRQIEQAIGERSAQP</sequence>
<dbReference type="Pfam" id="PF11739">
    <property type="entry name" value="YdbH-like"/>
    <property type="match status" value="1"/>
</dbReference>
<dbReference type="PROSITE" id="PS51257">
    <property type="entry name" value="PROKAR_LIPOPROTEIN"/>
    <property type="match status" value="1"/>
</dbReference>
<organism evidence="1 2">
    <name type="scientific">Parvularcula dongshanensis</name>
    <dbReference type="NCBI Taxonomy" id="1173995"/>
    <lineage>
        <taxon>Bacteria</taxon>
        <taxon>Pseudomonadati</taxon>
        <taxon>Pseudomonadota</taxon>
        <taxon>Alphaproteobacteria</taxon>
        <taxon>Parvularculales</taxon>
        <taxon>Parvularculaceae</taxon>
        <taxon>Parvularcula</taxon>
    </lineage>
</organism>
<dbReference type="InterPro" id="IPR021730">
    <property type="entry name" value="YdbH"/>
</dbReference>
<comment type="caution">
    <text evidence="1">The sequence shown here is derived from an EMBL/GenBank/DDBJ whole genome shotgun (WGS) entry which is preliminary data.</text>
</comment>
<evidence type="ECO:0000313" key="1">
    <source>
        <dbReference type="EMBL" id="MBB4659473.1"/>
    </source>
</evidence>
<evidence type="ECO:0000313" key="2">
    <source>
        <dbReference type="Proteomes" id="UP000563524"/>
    </source>
</evidence>